<dbReference type="EMBL" id="UFQT01005121">
    <property type="protein sequence ID" value="SSX35910.1"/>
    <property type="molecule type" value="Genomic_DNA"/>
</dbReference>
<dbReference type="SUPFAM" id="SSF82704">
    <property type="entry name" value="AlbA-like"/>
    <property type="match status" value="1"/>
</dbReference>
<dbReference type="Gene3D" id="3.30.110.20">
    <property type="entry name" value="Alba-like domain"/>
    <property type="match status" value="1"/>
</dbReference>
<dbReference type="GO" id="GO:0001682">
    <property type="term" value="P:tRNA 5'-leader removal"/>
    <property type="evidence" value="ECO:0007669"/>
    <property type="project" value="InterPro"/>
</dbReference>
<evidence type="ECO:0000256" key="5">
    <source>
        <dbReference type="ARBA" id="ARBA00022552"/>
    </source>
</evidence>
<evidence type="ECO:0000256" key="7">
    <source>
        <dbReference type="ARBA" id="ARBA00023242"/>
    </source>
</evidence>
<evidence type="ECO:0000256" key="1">
    <source>
        <dbReference type="ARBA" id="ARBA00004463"/>
    </source>
</evidence>
<name>A0A336N0G2_CULSO</name>
<protein>
    <recommendedName>
        <fullName evidence="10">Ribonuclease P protein subunit p20</fullName>
    </recommendedName>
</protein>
<dbReference type="OMA" id="LHCMGYS"/>
<keyword evidence="5" id="KW-0698">rRNA processing</keyword>
<accession>A0A336N0G2</accession>
<dbReference type="VEuPathDB" id="VectorBase:CSON011615"/>
<dbReference type="GO" id="GO:0006364">
    <property type="term" value="P:rRNA processing"/>
    <property type="evidence" value="ECO:0007669"/>
    <property type="project" value="UniProtKB-KW"/>
</dbReference>
<keyword evidence="6" id="KW-0819">tRNA processing</keyword>
<organism evidence="12">
    <name type="scientific">Culicoides sonorensis</name>
    <name type="common">Biting midge</name>
    <dbReference type="NCBI Taxonomy" id="179676"/>
    <lineage>
        <taxon>Eukaryota</taxon>
        <taxon>Metazoa</taxon>
        <taxon>Ecdysozoa</taxon>
        <taxon>Arthropoda</taxon>
        <taxon>Hexapoda</taxon>
        <taxon>Insecta</taxon>
        <taxon>Pterygota</taxon>
        <taxon>Neoptera</taxon>
        <taxon>Endopterygota</taxon>
        <taxon>Diptera</taxon>
        <taxon>Nematocera</taxon>
        <taxon>Chironomoidea</taxon>
        <taxon>Ceratopogonidae</taxon>
        <taxon>Ceratopogoninae</taxon>
        <taxon>Culicoides</taxon>
        <taxon>Monoculicoides</taxon>
    </lineage>
</organism>
<evidence type="ECO:0000256" key="2">
    <source>
        <dbReference type="ARBA" id="ARBA00004604"/>
    </source>
</evidence>
<gene>
    <name evidence="12" type="primary">CSON011615</name>
</gene>
<evidence type="ECO:0000256" key="6">
    <source>
        <dbReference type="ARBA" id="ARBA00022694"/>
    </source>
</evidence>
<dbReference type="FunFam" id="3.30.110.20:FF:000002">
    <property type="entry name" value="Ribonuclease P protein subunit p20"/>
    <property type="match status" value="1"/>
</dbReference>
<dbReference type="InterPro" id="IPR014612">
    <property type="entry name" value="Pop7/Rpp20"/>
</dbReference>
<keyword evidence="4" id="KW-0963">Cytoplasm</keyword>
<comment type="subunit">
    <text evidence="9">Component of nuclear RNase P and RNase MRP complexes. RNase P consists of a catalytic RNA moiety and 10 different protein chains; POP1, POP4, POP5, POP7, RPP14, RPP21, RPP25, RPP30, RPP38 and RPP40. Within the RNase P complex, POP1, POP7 and RPP25 form the 'finger' subcomplex, POP5, RPP14, RPP40 and homodimeric RPP30 form the 'palm' subcomplex, and RPP21, POP4 and RPP38 form the 'wrist' subcomplex. All subunits of the RNase P complex interact with the catalytic RNA. Several subunits of RNase P are also part of the RNase MRP complex. RNase MRP consists of a catalytic RNA moiety and about 8 protein subunits; POP1, POP7, RPP25, RPP30, RPP38, RPP40 and possibly also POP4 and POP5. Interacts with SMN1. POP7 forms a heterodimer with RPP25 that binds to the P3 stem loop of the catalytic RNA.</text>
</comment>
<evidence type="ECO:0000313" key="12">
    <source>
        <dbReference type="EMBL" id="SSX35910.1"/>
    </source>
</evidence>
<proteinExistence type="inferred from homology"/>
<dbReference type="GO" id="GO:0003676">
    <property type="term" value="F:nucleic acid binding"/>
    <property type="evidence" value="ECO:0007669"/>
    <property type="project" value="InterPro"/>
</dbReference>
<comment type="subcellular location">
    <subcellularLocation>
        <location evidence="1">Cytoplasmic granule</location>
    </subcellularLocation>
    <subcellularLocation>
        <location evidence="2">Nucleus</location>
        <location evidence="2">Nucleolus</location>
    </subcellularLocation>
</comment>
<dbReference type="GO" id="GO:0000172">
    <property type="term" value="C:ribonuclease MRP complex"/>
    <property type="evidence" value="ECO:0007669"/>
    <property type="project" value="InterPro"/>
</dbReference>
<evidence type="ECO:0000256" key="10">
    <source>
        <dbReference type="ARBA" id="ARBA00068472"/>
    </source>
</evidence>
<dbReference type="AlphaFoldDB" id="A0A336N0G2"/>
<dbReference type="Pfam" id="PF12328">
    <property type="entry name" value="Rpp20"/>
    <property type="match status" value="1"/>
</dbReference>
<sequence length="140" mass="16666">MQESQTKNEKSKRFQSDRHRMQKREPRKPFQRENDLYITNKTDFNAQFKECIKILNSDVAEVYLHCIGNAINRGINLALKLNQAYDIFQYEANTSTIELTDDYHPLRDDDDFVIQKRMNSCLHIRVYRKLLDNNSKSMST</sequence>
<dbReference type="InterPro" id="IPR036882">
    <property type="entry name" value="Alba-like_dom_sf"/>
</dbReference>
<evidence type="ECO:0000256" key="4">
    <source>
        <dbReference type="ARBA" id="ARBA00022490"/>
    </source>
</evidence>
<dbReference type="PANTHER" id="PTHR15314">
    <property type="entry name" value="RIBONUCLEASE P PROTEIN SUBUNIT P20"/>
    <property type="match status" value="1"/>
</dbReference>
<keyword evidence="7" id="KW-0539">Nucleus</keyword>
<evidence type="ECO:0000256" key="11">
    <source>
        <dbReference type="SAM" id="MobiDB-lite"/>
    </source>
</evidence>
<dbReference type="GO" id="GO:0005655">
    <property type="term" value="C:nucleolar ribonuclease P complex"/>
    <property type="evidence" value="ECO:0007669"/>
    <property type="project" value="InterPro"/>
</dbReference>
<comment type="similarity">
    <text evidence="3">Belongs to the histone-like Alba family.</text>
</comment>
<evidence type="ECO:0000256" key="8">
    <source>
        <dbReference type="ARBA" id="ARBA00053284"/>
    </source>
</evidence>
<evidence type="ECO:0000256" key="3">
    <source>
        <dbReference type="ARBA" id="ARBA00008018"/>
    </source>
</evidence>
<comment type="function">
    <text evidence="8">Component of ribonuclease P, a ribonucleoprotein complex that generates mature tRNA molecules by cleaving their 5'-ends. Also a component of the MRP ribonuclease complex, which cleaves pre-rRNA sequences.</text>
</comment>
<feature type="region of interest" description="Disordered" evidence="11">
    <location>
        <begin position="1"/>
        <end position="31"/>
    </location>
</feature>
<evidence type="ECO:0000256" key="9">
    <source>
        <dbReference type="ARBA" id="ARBA00064615"/>
    </source>
</evidence>
<dbReference type="PANTHER" id="PTHR15314:SF1">
    <property type="entry name" value="RIBONUCLEASE P PROTEIN SUBUNIT P20"/>
    <property type="match status" value="1"/>
</dbReference>
<reference evidence="12" key="1">
    <citation type="submission" date="2018-07" db="EMBL/GenBank/DDBJ databases">
        <authorList>
            <person name="Quirk P.G."/>
            <person name="Krulwich T.A."/>
        </authorList>
    </citation>
    <scope>NUCLEOTIDE SEQUENCE</scope>
</reference>